<dbReference type="EMBL" id="CADEAL010000780">
    <property type="protein sequence ID" value="CAB1425140.1"/>
    <property type="molecule type" value="Genomic_DNA"/>
</dbReference>
<evidence type="ECO:0000313" key="3">
    <source>
        <dbReference type="Proteomes" id="UP001153269"/>
    </source>
</evidence>
<accession>A0A9N7U653</accession>
<keyword evidence="3" id="KW-1185">Reference proteome</keyword>
<feature type="compositionally biased region" description="Basic and acidic residues" evidence="1">
    <location>
        <begin position="45"/>
        <end position="71"/>
    </location>
</feature>
<comment type="caution">
    <text evidence="2">The sequence shown here is derived from an EMBL/GenBank/DDBJ whole genome shotgun (WGS) entry which is preliminary data.</text>
</comment>
<gene>
    <name evidence="2" type="ORF">PLEPLA_LOCUS13070</name>
</gene>
<proteinExistence type="predicted"/>
<dbReference type="AlphaFoldDB" id="A0A9N7U653"/>
<reference evidence="2" key="1">
    <citation type="submission" date="2020-03" db="EMBL/GenBank/DDBJ databases">
        <authorList>
            <person name="Weist P."/>
        </authorList>
    </citation>
    <scope>NUCLEOTIDE SEQUENCE</scope>
</reference>
<organism evidence="2 3">
    <name type="scientific">Pleuronectes platessa</name>
    <name type="common">European plaice</name>
    <dbReference type="NCBI Taxonomy" id="8262"/>
    <lineage>
        <taxon>Eukaryota</taxon>
        <taxon>Metazoa</taxon>
        <taxon>Chordata</taxon>
        <taxon>Craniata</taxon>
        <taxon>Vertebrata</taxon>
        <taxon>Euteleostomi</taxon>
        <taxon>Actinopterygii</taxon>
        <taxon>Neopterygii</taxon>
        <taxon>Teleostei</taxon>
        <taxon>Neoteleostei</taxon>
        <taxon>Acanthomorphata</taxon>
        <taxon>Carangaria</taxon>
        <taxon>Pleuronectiformes</taxon>
        <taxon>Pleuronectoidei</taxon>
        <taxon>Pleuronectidae</taxon>
        <taxon>Pleuronectes</taxon>
    </lineage>
</organism>
<evidence type="ECO:0000313" key="2">
    <source>
        <dbReference type="EMBL" id="CAB1425140.1"/>
    </source>
</evidence>
<dbReference type="Proteomes" id="UP001153269">
    <property type="component" value="Unassembled WGS sequence"/>
</dbReference>
<feature type="region of interest" description="Disordered" evidence="1">
    <location>
        <begin position="37"/>
        <end position="71"/>
    </location>
</feature>
<evidence type="ECO:0000256" key="1">
    <source>
        <dbReference type="SAM" id="MobiDB-lite"/>
    </source>
</evidence>
<name>A0A9N7U653_PLEPL</name>
<protein>
    <submittedName>
        <fullName evidence="2">Uncharacterized protein</fullName>
    </submittedName>
</protein>
<sequence>MKEKLVLVLWKLSAVNWHLNMQRKTISLSLPIGQSNNVPVTYARNPDRQTDRQAERQRDRQTDRIRACSRDQSWEEMRKQQVLAEFYLSIGGPGSPSGP</sequence>